<organism evidence="1 2">
    <name type="scientific">Sutterella wadsworthensis 2_1_59BFAA</name>
    <dbReference type="NCBI Taxonomy" id="742823"/>
    <lineage>
        <taxon>Bacteria</taxon>
        <taxon>Pseudomonadati</taxon>
        <taxon>Pseudomonadota</taxon>
        <taxon>Betaproteobacteria</taxon>
        <taxon>Burkholderiales</taxon>
        <taxon>Sutterellaceae</taxon>
        <taxon>Sutterella</taxon>
    </lineage>
</organism>
<dbReference type="STRING" id="742823.HMPREF9465_01999"/>
<dbReference type="Proteomes" id="UP000005835">
    <property type="component" value="Unassembled WGS sequence"/>
</dbReference>
<comment type="caution">
    <text evidence="1">The sequence shown here is derived from an EMBL/GenBank/DDBJ whole genome shotgun (WGS) entry which is preliminary data.</text>
</comment>
<gene>
    <name evidence="1" type="ORF">HMPREF9465_01999</name>
</gene>
<keyword evidence="2" id="KW-1185">Reference proteome</keyword>
<dbReference type="AlphaFoldDB" id="K1JRR7"/>
<evidence type="ECO:0000313" key="1">
    <source>
        <dbReference type="EMBL" id="EKB30387.1"/>
    </source>
</evidence>
<name>K1JRR7_9BURK</name>
<dbReference type="RefSeq" id="WP_005436678.1">
    <property type="nucleotide sequence ID" value="NZ_JH815520.1"/>
</dbReference>
<accession>K1JRR7</accession>
<dbReference type="eggNOG" id="COG0675">
    <property type="taxonomic scope" value="Bacteria"/>
</dbReference>
<protein>
    <submittedName>
        <fullName evidence="1">IS605 OrfB family transposase</fullName>
    </submittedName>
</protein>
<sequence length="464" mass="52934">MSTTVTITRIVYATATSKEDFDALARHAKAVGWLRKDLWHRFGGKAIMQFPFKDIRCKTTRLYENLSEMGFGKIDGTVRNESIKDILNDIKACKAAAIEMMKGRISARLVSEGIPEKKRKTELSKRMRLIQTGSYEKDPFLHRTVRNCFKHGQGHADNQFVVRSDKHIEEIRMINGRNVLVIKLRLCGKYLELHCNSNGTNVNLANTNLRIILDHDRVCVHYAATKTCSRPCGTKEAGIDKGYTEAVVDSNKKHYGTNFGKILTEYFDRNDRIMRNRNKLFALAQKHEANGNHEKAQRIRANNLGKIKIEGMRARFRNRIKDMAFKTAHALADEYGHIVSEDLTWGMSPNKWRSKGKTYNRRMSGWAKGSLTGALKTVFLQRGVYHDEVNAAYTSQIDSRTKRLEGTRKGDRFTGVDGVVLQADENAALNILDRFYDTQISRYATKEEVKRILLGRLSGATEHQ</sequence>
<proteinExistence type="predicted"/>
<reference evidence="1 2" key="1">
    <citation type="submission" date="2012-05" db="EMBL/GenBank/DDBJ databases">
        <title>The Genome Sequence of Sutterella wadsworthensis 2_1_59BFAA.</title>
        <authorList>
            <consortium name="The Broad Institute Genome Sequencing Platform"/>
            <person name="Earl A."/>
            <person name="Ward D."/>
            <person name="Feldgarden M."/>
            <person name="Gevers D."/>
            <person name="Daigneault M."/>
            <person name="Strauss J."/>
            <person name="Allen-Vercoe E."/>
            <person name="Walker B."/>
            <person name="Young S.K."/>
            <person name="Zeng Q."/>
            <person name="Gargeya S."/>
            <person name="Fitzgerald M."/>
            <person name="Haas B."/>
            <person name="Abouelleil A."/>
            <person name="Alvarado L."/>
            <person name="Arachchi H.M."/>
            <person name="Berlin A.M."/>
            <person name="Chapman S.B."/>
            <person name="Goldberg J."/>
            <person name="Griggs A."/>
            <person name="Gujja S."/>
            <person name="Hansen M."/>
            <person name="Howarth C."/>
            <person name="Imamovic A."/>
            <person name="Larimer J."/>
            <person name="McCowen C."/>
            <person name="Montmayeur A."/>
            <person name="Murphy C."/>
            <person name="Neiman D."/>
            <person name="Pearson M."/>
            <person name="Priest M."/>
            <person name="Roberts A."/>
            <person name="Saif S."/>
            <person name="Shea T."/>
            <person name="Sisk P."/>
            <person name="Sykes S."/>
            <person name="Wortman J."/>
            <person name="Nusbaum C."/>
            <person name="Birren B."/>
        </authorList>
    </citation>
    <scope>NUCLEOTIDE SEQUENCE [LARGE SCALE GENOMIC DNA]</scope>
    <source>
        <strain evidence="1 2">2_1_59BFAA</strain>
    </source>
</reference>
<evidence type="ECO:0000313" key="2">
    <source>
        <dbReference type="Proteomes" id="UP000005835"/>
    </source>
</evidence>
<dbReference type="PATRIC" id="fig|742823.3.peg.1997"/>
<dbReference type="EMBL" id="ADMG01000044">
    <property type="protein sequence ID" value="EKB30387.1"/>
    <property type="molecule type" value="Genomic_DNA"/>
</dbReference>
<dbReference type="HOGENOM" id="CLU_047093_0_0_4"/>
<dbReference type="OrthoDB" id="501880at2"/>